<accession>A0A7C8BMR1</accession>
<evidence type="ECO:0000256" key="1">
    <source>
        <dbReference type="SAM" id="Phobius"/>
    </source>
</evidence>
<feature type="transmembrane region" description="Helical" evidence="1">
    <location>
        <begin position="259"/>
        <end position="281"/>
    </location>
</feature>
<keyword evidence="1" id="KW-0472">Membrane</keyword>
<evidence type="ECO:0000259" key="2">
    <source>
        <dbReference type="Pfam" id="PF02517"/>
    </source>
</evidence>
<feature type="transmembrane region" description="Helical" evidence="1">
    <location>
        <begin position="85"/>
        <end position="107"/>
    </location>
</feature>
<comment type="caution">
    <text evidence="3">The sequence shown here is derived from an EMBL/GenBank/DDBJ whole genome shotgun (WGS) entry which is preliminary data.</text>
</comment>
<dbReference type="Pfam" id="PF02517">
    <property type="entry name" value="Rce1-like"/>
    <property type="match status" value="1"/>
</dbReference>
<feature type="transmembrane region" description="Helical" evidence="1">
    <location>
        <begin position="127"/>
        <end position="149"/>
    </location>
</feature>
<keyword evidence="1" id="KW-1133">Transmembrane helix</keyword>
<keyword evidence="1" id="KW-0812">Transmembrane</keyword>
<keyword evidence="3" id="KW-0378">Hydrolase</keyword>
<proteinExistence type="predicted"/>
<feature type="transmembrane region" description="Helical" evidence="1">
    <location>
        <begin position="234"/>
        <end position="252"/>
    </location>
</feature>
<gene>
    <name evidence="3" type="ORF">F8O02_06900</name>
</gene>
<dbReference type="GO" id="GO:0004175">
    <property type="term" value="F:endopeptidase activity"/>
    <property type="evidence" value="ECO:0007669"/>
    <property type="project" value="UniProtKB-ARBA"/>
</dbReference>
<feature type="transmembrane region" description="Helical" evidence="1">
    <location>
        <begin position="35"/>
        <end position="62"/>
    </location>
</feature>
<keyword evidence="4" id="KW-1185">Reference proteome</keyword>
<dbReference type="GO" id="GO:0080120">
    <property type="term" value="P:CAAX-box protein maturation"/>
    <property type="evidence" value="ECO:0007669"/>
    <property type="project" value="UniProtKB-ARBA"/>
</dbReference>
<protein>
    <submittedName>
        <fullName evidence="3">CPBP family intramembrane metalloprotease</fullName>
    </submittedName>
</protein>
<dbReference type="Proteomes" id="UP000481339">
    <property type="component" value="Unassembled WGS sequence"/>
</dbReference>
<feature type="transmembrane region" description="Helical" evidence="1">
    <location>
        <begin position="293"/>
        <end position="313"/>
    </location>
</feature>
<reference evidence="3 4" key="1">
    <citation type="submission" date="2019-09" db="EMBL/GenBank/DDBJ databases">
        <title>Phylogeny of genus Pseudoclavibacter and closely related genus.</title>
        <authorList>
            <person name="Li Y."/>
        </authorList>
    </citation>
    <scope>NUCLEOTIDE SEQUENCE [LARGE SCALE GENOMIC DNA]</scope>
    <source>
        <strain evidence="3 4">JCM 16921</strain>
    </source>
</reference>
<keyword evidence="3" id="KW-0645">Protease</keyword>
<dbReference type="GO" id="GO:0008237">
    <property type="term" value="F:metallopeptidase activity"/>
    <property type="evidence" value="ECO:0007669"/>
    <property type="project" value="UniProtKB-KW"/>
</dbReference>
<sequence length="346" mass="37705">MTQPLGWHWEWVRPEPLEFHRLQRTLPRYRWWRPLLTVGLATVLYVVFTIIVFAVLGAVIALRTSTTGLLAWADALTTMQVTDPMTLAVLLGSVILMAPAVLLAMLITGMRPWRHVLSVEFRLRRRWLLWCLWPAVAVFVGTQALFTAFDAVGALVAGDVAVTTSATTASGWVGWPVYGVSVVVILLLVPLQAATEEFVFRGLLLQTMGGWVRPAWVAAIPSIVLFTMGHGYGWWGQASIIVFAITTVVLAVRTGGLEAGIALHVVNNLISFLVSATGLTGDDTVSGGADSPVLLFQELVLCGAYLWWVRAAAARCRLPNRYNPAAAPVPVWDATPVATSAPEELR</sequence>
<organism evidence="3 4">
    <name type="scientific">Pseudoclavibacter caeni</name>
    <dbReference type="NCBI Taxonomy" id="908846"/>
    <lineage>
        <taxon>Bacteria</taxon>
        <taxon>Bacillati</taxon>
        <taxon>Actinomycetota</taxon>
        <taxon>Actinomycetes</taxon>
        <taxon>Micrococcales</taxon>
        <taxon>Microbacteriaceae</taxon>
        <taxon>Pseudoclavibacter</taxon>
    </lineage>
</organism>
<dbReference type="EMBL" id="WBKA01000005">
    <property type="protein sequence ID" value="KAB1631665.1"/>
    <property type="molecule type" value="Genomic_DNA"/>
</dbReference>
<evidence type="ECO:0000313" key="3">
    <source>
        <dbReference type="EMBL" id="KAB1631665.1"/>
    </source>
</evidence>
<feature type="transmembrane region" description="Helical" evidence="1">
    <location>
        <begin position="169"/>
        <end position="189"/>
    </location>
</feature>
<feature type="domain" description="CAAX prenyl protease 2/Lysostaphin resistance protein A-like" evidence="2">
    <location>
        <begin position="181"/>
        <end position="270"/>
    </location>
</feature>
<evidence type="ECO:0000313" key="4">
    <source>
        <dbReference type="Proteomes" id="UP000481339"/>
    </source>
</evidence>
<dbReference type="RefSeq" id="WP_158036519.1">
    <property type="nucleotide sequence ID" value="NZ_BAAAZV010000011.1"/>
</dbReference>
<keyword evidence="3" id="KW-0482">Metalloprotease</keyword>
<dbReference type="GO" id="GO:0006508">
    <property type="term" value="P:proteolysis"/>
    <property type="evidence" value="ECO:0007669"/>
    <property type="project" value="UniProtKB-KW"/>
</dbReference>
<name>A0A7C8BMR1_9MICO</name>
<dbReference type="AlphaFoldDB" id="A0A7C8BMR1"/>
<dbReference type="InterPro" id="IPR003675">
    <property type="entry name" value="Rce1/LyrA-like_dom"/>
</dbReference>
<dbReference type="OrthoDB" id="2680086at2"/>